<evidence type="ECO:0000313" key="2">
    <source>
        <dbReference type="WBParaSite" id="nRc.2.0.1.t22132-RA"/>
    </source>
</evidence>
<dbReference type="Proteomes" id="UP000887565">
    <property type="component" value="Unplaced"/>
</dbReference>
<name>A0A915J6N9_ROMCU</name>
<organism evidence="1 2">
    <name type="scientific">Romanomermis culicivorax</name>
    <name type="common">Nematode worm</name>
    <dbReference type="NCBI Taxonomy" id="13658"/>
    <lineage>
        <taxon>Eukaryota</taxon>
        <taxon>Metazoa</taxon>
        <taxon>Ecdysozoa</taxon>
        <taxon>Nematoda</taxon>
        <taxon>Enoplea</taxon>
        <taxon>Dorylaimia</taxon>
        <taxon>Mermithida</taxon>
        <taxon>Mermithoidea</taxon>
        <taxon>Mermithidae</taxon>
        <taxon>Romanomermis</taxon>
    </lineage>
</organism>
<proteinExistence type="predicted"/>
<keyword evidence="1" id="KW-1185">Reference proteome</keyword>
<accession>A0A915J6N9</accession>
<sequence length="67" mass="7943">MKTIIDQVINEVDMLRTAPELAPKMPKNHRNLVFDQSKNLRELAQTLKIFCAILHFHIFLCQKLYYV</sequence>
<dbReference type="AlphaFoldDB" id="A0A915J6N9"/>
<protein>
    <submittedName>
        <fullName evidence="2">Uncharacterized protein</fullName>
    </submittedName>
</protein>
<reference evidence="2" key="1">
    <citation type="submission" date="2022-11" db="UniProtKB">
        <authorList>
            <consortium name="WormBaseParasite"/>
        </authorList>
    </citation>
    <scope>IDENTIFICATION</scope>
</reference>
<dbReference type="WBParaSite" id="nRc.2.0.1.t22132-RA">
    <property type="protein sequence ID" value="nRc.2.0.1.t22132-RA"/>
    <property type="gene ID" value="nRc.2.0.1.g22132"/>
</dbReference>
<evidence type="ECO:0000313" key="1">
    <source>
        <dbReference type="Proteomes" id="UP000887565"/>
    </source>
</evidence>